<name>A0A1W1HHS1_9BACT</name>
<comment type="subcellular location">
    <subcellularLocation>
        <location evidence="1">Cell membrane</location>
        <topology evidence="1">Multi-pass membrane protein</topology>
    </subcellularLocation>
</comment>
<dbReference type="AlphaFoldDB" id="A0A1W1HHS1"/>
<feature type="transmembrane region" description="Helical" evidence="7">
    <location>
        <begin position="423"/>
        <end position="441"/>
    </location>
</feature>
<evidence type="ECO:0000313" key="9">
    <source>
        <dbReference type="EMBL" id="SLM31922.1"/>
    </source>
</evidence>
<evidence type="ECO:0000256" key="2">
    <source>
        <dbReference type="ARBA" id="ARBA00022475"/>
    </source>
</evidence>
<evidence type="ECO:0000256" key="4">
    <source>
        <dbReference type="ARBA" id="ARBA00022989"/>
    </source>
</evidence>
<organism evidence="9 10">
    <name type="scientific">Desulfamplus magnetovallimortis</name>
    <dbReference type="NCBI Taxonomy" id="1246637"/>
    <lineage>
        <taxon>Bacteria</taxon>
        <taxon>Pseudomonadati</taxon>
        <taxon>Thermodesulfobacteriota</taxon>
        <taxon>Desulfobacteria</taxon>
        <taxon>Desulfobacterales</taxon>
        <taxon>Desulfobacteraceae</taxon>
        <taxon>Desulfamplus</taxon>
    </lineage>
</organism>
<dbReference type="PANTHER" id="PTHR30287:SF1">
    <property type="entry name" value="INNER MEMBRANE PROTEIN"/>
    <property type="match status" value="1"/>
</dbReference>
<sequence length="892" mass="100622">MKLWIKLALRELSGNRKFSLFFILNFSIGLVGFIALNSFNFSIQNHLKNNLKEILTADIAVYSPRPLNQKELNTIDKVLGNERQESHQVTFFSMISGNNLSRLAMVIAIDNKFPLYGKLVMEKNGQNLEDNSLPIKDNSLPQKKPSLPFAWISRDLAVTLNVKTGDTVRIGNMDFMIEDIVISSPGNSVTPVELAPSIYIDISNIEETGLTGFGSRIRYARYYRILPETTTDQVLMAKTIELRNSLAALFDGEPLVNVYNSEDVNRNLGRLFGYFTGYMGLVAIVALFLAGIGTSYLFRGYLNARLKEMAILKTLGARRIDTYFLMTLQVMILGFFSTVLSVAFSFVLLPFFPKVLKGLIPVNFEIAANPESLILASFLGTLGSVIFCLPLFVRIHFLKPLILLQGSDRSAGMHVNKIITKNNLLKISAFLPVSITFWILAVGQTRSFERGTFFLLSFAGVMLITGLTGTFLLSGIRFFSNTGNPILKIAFRNLYRHKFSFISCFVTIAMGAFLINVIPQIKNGIQDEISRPEGMKIPGFFLIDIQPEQLNELEIFLKARGVALDNASPMVRGRINKVNGVGFYDRFGSKNKKNITEDQNREKSRLNAREEGAGQGRFRRREFNFSWREKLDVSETIVKGKPLEDTPWNFHDDKPLEISLEEGFAERFHLEIGDIMLFDIQGIPLEGRVVNFRKVRWNSFQPNFFILFQKGVLDDAPCTYLASVPQMPASEKMPLQNAMAGKFPNISVLDVNQTVEQLLDITDRLTFSINFMAWLAIVAGLVVLFSIVRYETRTRSMEINLLKVLGAGFNDIIKITFVEFGFMGFSASLFAVILSLGCSYGISWLFFGNLWSFRWEYSLFSIFSITVISLFTVYFASRSVIMQKPVVLLKSA</sequence>
<keyword evidence="5 7" id="KW-0472">Membrane</keyword>
<feature type="transmembrane region" description="Helical" evidence="7">
    <location>
        <begin position="771"/>
        <end position="790"/>
    </location>
</feature>
<dbReference type="PANTHER" id="PTHR30287">
    <property type="entry name" value="MEMBRANE COMPONENT OF PREDICTED ABC SUPERFAMILY METABOLITE UPTAKE TRANSPORTER"/>
    <property type="match status" value="1"/>
</dbReference>
<dbReference type="OrthoDB" id="9775544at2"/>
<dbReference type="InterPro" id="IPR038766">
    <property type="entry name" value="Membrane_comp_ABC_pdt"/>
</dbReference>
<dbReference type="Proteomes" id="UP000191931">
    <property type="component" value="Unassembled WGS sequence"/>
</dbReference>
<evidence type="ECO:0000256" key="5">
    <source>
        <dbReference type="ARBA" id="ARBA00023136"/>
    </source>
</evidence>
<dbReference type="RefSeq" id="WP_080797837.1">
    <property type="nucleotide sequence ID" value="NZ_LT828540.1"/>
</dbReference>
<feature type="transmembrane region" description="Helical" evidence="7">
    <location>
        <begin position="453"/>
        <end position="479"/>
    </location>
</feature>
<evidence type="ECO:0000256" key="6">
    <source>
        <dbReference type="SAM" id="MobiDB-lite"/>
    </source>
</evidence>
<dbReference type="STRING" id="1246637.MTBBW1_50045"/>
<feature type="transmembrane region" description="Helical" evidence="7">
    <location>
        <begin position="499"/>
        <end position="518"/>
    </location>
</feature>
<feature type="transmembrane region" description="Helical" evidence="7">
    <location>
        <begin position="822"/>
        <end position="847"/>
    </location>
</feature>
<proteinExistence type="predicted"/>
<keyword evidence="10" id="KW-1185">Reference proteome</keyword>
<feature type="compositionally biased region" description="Basic and acidic residues" evidence="6">
    <location>
        <begin position="594"/>
        <end position="612"/>
    </location>
</feature>
<feature type="transmembrane region" description="Helical" evidence="7">
    <location>
        <begin position="20"/>
        <end position="39"/>
    </location>
</feature>
<evidence type="ECO:0000313" key="10">
    <source>
        <dbReference type="Proteomes" id="UP000191931"/>
    </source>
</evidence>
<dbReference type="GO" id="GO:0005886">
    <property type="term" value="C:plasma membrane"/>
    <property type="evidence" value="ECO:0007669"/>
    <property type="project" value="UniProtKB-SubCell"/>
</dbReference>
<feature type="region of interest" description="Disordered" evidence="6">
    <location>
        <begin position="594"/>
        <end position="613"/>
    </location>
</feature>
<dbReference type="InterPro" id="IPR003838">
    <property type="entry name" value="ABC3_permease_C"/>
</dbReference>
<evidence type="ECO:0000256" key="1">
    <source>
        <dbReference type="ARBA" id="ARBA00004651"/>
    </source>
</evidence>
<evidence type="ECO:0000256" key="3">
    <source>
        <dbReference type="ARBA" id="ARBA00022692"/>
    </source>
</evidence>
<evidence type="ECO:0000259" key="8">
    <source>
        <dbReference type="Pfam" id="PF02687"/>
    </source>
</evidence>
<feature type="transmembrane region" description="Helical" evidence="7">
    <location>
        <begin position="859"/>
        <end position="876"/>
    </location>
</feature>
<feature type="transmembrane region" description="Helical" evidence="7">
    <location>
        <begin position="271"/>
        <end position="302"/>
    </location>
</feature>
<evidence type="ECO:0000256" key="7">
    <source>
        <dbReference type="SAM" id="Phobius"/>
    </source>
</evidence>
<reference evidence="9 10" key="1">
    <citation type="submission" date="2017-03" db="EMBL/GenBank/DDBJ databases">
        <authorList>
            <person name="Afonso C.L."/>
            <person name="Miller P.J."/>
            <person name="Scott M.A."/>
            <person name="Spackman E."/>
            <person name="Goraichik I."/>
            <person name="Dimitrov K.M."/>
            <person name="Suarez D.L."/>
            <person name="Swayne D.E."/>
        </authorList>
    </citation>
    <scope>NUCLEOTIDE SEQUENCE [LARGE SCALE GENOMIC DNA]</scope>
    <source>
        <strain evidence="9">PRJEB14757</strain>
    </source>
</reference>
<dbReference type="EMBL" id="FWEV01000292">
    <property type="protein sequence ID" value="SLM31922.1"/>
    <property type="molecule type" value="Genomic_DNA"/>
</dbReference>
<accession>A0A1W1HHS1</accession>
<feature type="domain" description="ABC3 transporter permease C-terminal" evidence="8">
    <location>
        <begin position="281"/>
        <end position="395"/>
    </location>
</feature>
<feature type="domain" description="ABC3 transporter permease C-terminal" evidence="8">
    <location>
        <begin position="770"/>
        <end position="880"/>
    </location>
</feature>
<protein>
    <submittedName>
        <fullName evidence="9">ABC-type transporter, permease protein</fullName>
    </submittedName>
</protein>
<dbReference type="Pfam" id="PF02687">
    <property type="entry name" value="FtsX"/>
    <property type="match status" value="2"/>
</dbReference>
<gene>
    <name evidence="9" type="ORF">MTBBW1_50045</name>
</gene>
<feature type="transmembrane region" description="Helical" evidence="7">
    <location>
        <begin position="372"/>
        <end position="393"/>
    </location>
</feature>
<keyword evidence="2" id="KW-1003">Cell membrane</keyword>
<keyword evidence="3 7" id="KW-0812">Transmembrane</keyword>
<feature type="transmembrane region" description="Helical" evidence="7">
    <location>
        <begin position="323"/>
        <end position="352"/>
    </location>
</feature>
<keyword evidence="4 7" id="KW-1133">Transmembrane helix</keyword>